<dbReference type="PANTHER" id="PTHR43060">
    <property type="entry name" value="3-HYDROXYISOBUTYRATE DEHYDROGENASE-LIKE 1, MITOCHONDRIAL-RELATED"/>
    <property type="match status" value="1"/>
</dbReference>
<dbReference type="InterPro" id="IPR006115">
    <property type="entry name" value="6PGDH_NADP-bd"/>
</dbReference>
<dbReference type="GO" id="GO:0016301">
    <property type="term" value="F:kinase activity"/>
    <property type="evidence" value="ECO:0007669"/>
    <property type="project" value="UniProtKB-KW"/>
</dbReference>
<dbReference type="InterPro" id="IPR013785">
    <property type="entry name" value="Aldolase_TIM"/>
</dbReference>
<feature type="domain" description="Four-carbon acid sugar kinase N-terminal" evidence="8">
    <location>
        <begin position="655"/>
        <end position="913"/>
    </location>
</feature>
<dbReference type="FunCoup" id="F4IAP5">
    <property type="interactions" value="599"/>
</dbReference>
<evidence type="ECO:0007829" key="14">
    <source>
        <dbReference type="PeptideAtlas" id="F4IAP5"/>
    </source>
</evidence>
<dbReference type="InterPro" id="IPR013328">
    <property type="entry name" value="6PGD_dom2"/>
</dbReference>
<dbReference type="Gene3D" id="3.20.20.70">
    <property type="entry name" value="Aldolase class I"/>
    <property type="match status" value="1"/>
</dbReference>
<reference evidence="12 13" key="1">
    <citation type="journal article" date="2000" name="Nature">
        <title>Sequence and analysis of chromosome 1 of the plant Arabidopsis thaliana.</title>
        <authorList>
            <person name="Theologis A."/>
            <person name="Ecker J.R."/>
            <person name="Palm C.J."/>
            <person name="Federspiel N.A."/>
            <person name="Kaul S."/>
            <person name="White O."/>
            <person name="Alonso J."/>
            <person name="Altafi H."/>
            <person name="Araujo R."/>
            <person name="Bowman C.L."/>
            <person name="Brooks S.Y."/>
            <person name="Buehler E."/>
            <person name="Chan A."/>
            <person name="Chao Q."/>
            <person name="Chen H."/>
            <person name="Cheuk R.F."/>
            <person name="Chin C.W."/>
            <person name="Chung M.K."/>
            <person name="Conn L."/>
            <person name="Conway A.B."/>
            <person name="Conway A.R."/>
            <person name="Creasy T.H."/>
            <person name="Dewar K."/>
            <person name="Dunn P."/>
            <person name="Etgu P."/>
            <person name="Feldblyum T.V."/>
            <person name="Feng J."/>
            <person name="Fong B."/>
            <person name="Fujii C.Y."/>
            <person name="Gill J.E."/>
            <person name="Goldsmith A.D."/>
            <person name="Haas B."/>
            <person name="Hansen N.F."/>
            <person name="Hughes B."/>
            <person name="Huizar L."/>
            <person name="Hunter J.L."/>
            <person name="Jenkins J."/>
            <person name="Johnson-Hopson C."/>
            <person name="Khan S."/>
            <person name="Khaykin E."/>
            <person name="Kim C.J."/>
            <person name="Koo H.L."/>
            <person name="Kremenetskaia I."/>
            <person name="Kurtz D.B."/>
            <person name="Kwan A."/>
            <person name="Lam B."/>
            <person name="Langin-Hooper S."/>
            <person name="Lee A."/>
            <person name="Lee J.M."/>
            <person name="Lenz C.A."/>
            <person name="Li J.H."/>
            <person name="Li Y."/>
            <person name="Lin X."/>
            <person name="Liu S.X."/>
            <person name="Liu Z.A."/>
            <person name="Luros J.S."/>
            <person name="Maiti R."/>
            <person name="Marziali A."/>
            <person name="Militscher J."/>
            <person name="Miranda M."/>
            <person name="Nguyen M."/>
            <person name="Nierman W.C."/>
            <person name="Osborne B.I."/>
            <person name="Pai G."/>
            <person name="Peterson J."/>
            <person name="Pham P.K."/>
            <person name="Rizzo M."/>
            <person name="Rooney T."/>
            <person name="Rowley D."/>
            <person name="Sakano H."/>
            <person name="Salzberg S.L."/>
            <person name="Schwartz J.R."/>
            <person name="Shinn P."/>
            <person name="Southwick A.M."/>
            <person name="Sun H."/>
            <person name="Tallon L.J."/>
            <person name="Tambunga G."/>
            <person name="Toriumi M.J."/>
            <person name="Town C.D."/>
            <person name="Utterback T."/>
            <person name="Van Aken S."/>
            <person name="Vaysberg M."/>
            <person name="Vysotskaia V.S."/>
            <person name="Walker M."/>
            <person name="Wu D."/>
            <person name="Yu G."/>
            <person name="Fraser C.M."/>
            <person name="Venter J.C."/>
            <person name="Davis R.W."/>
        </authorList>
    </citation>
    <scope>NUCLEOTIDE SEQUENCE [LARGE SCALE GENOMIC DNA]</scope>
    <source>
        <strain evidence="13">cv. Columbia</strain>
    </source>
</reference>
<evidence type="ECO:0000256" key="1">
    <source>
        <dbReference type="ARBA" id="ARBA00005715"/>
    </source>
</evidence>
<evidence type="ECO:0000256" key="3">
    <source>
        <dbReference type="ARBA" id="ARBA00022741"/>
    </source>
</evidence>
<dbReference type="InterPro" id="IPR036291">
    <property type="entry name" value="NAD(P)-bd_dom_sf"/>
</dbReference>
<dbReference type="GO" id="GO:0050661">
    <property type="term" value="F:NADP binding"/>
    <property type="evidence" value="ECO:0007669"/>
    <property type="project" value="InterPro"/>
</dbReference>
<dbReference type="GO" id="GO:0005524">
    <property type="term" value="F:ATP binding"/>
    <property type="evidence" value="ECO:0007669"/>
    <property type="project" value="UniProtKB-KW"/>
</dbReference>
<dbReference type="FunFam" id="3.40.980.20:FF:000001">
    <property type="entry name" value="Ketose-bisphosphate aldolase class-II family protein"/>
    <property type="match status" value="1"/>
</dbReference>
<keyword evidence="2" id="KW-0808">Transferase</keyword>
<dbReference type="FunFam" id="3.40.50.720:FF:001044">
    <property type="entry name" value="Ketose-bisphosphate aldolase class-II family protein"/>
    <property type="match status" value="1"/>
</dbReference>
<dbReference type="NCBIfam" id="TIGR00167">
    <property type="entry name" value="cbbA"/>
    <property type="match status" value="1"/>
</dbReference>
<evidence type="ECO:0000259" key="8">
    <source>
        <dbReference type="Pfam" id="PF07005"/>
    </source>
</evidence>
<dbReference type="Araport" id="AT1G18270"/>
<dbReference type="InterPro" id="IPR031475">
    <property type="entry name" value="NBD_C"/>
</dbReference>
<dbReference type="Pfam" id="PF07005">
    <property type="entry name" value="SBD_N"/>
    <property type="match status" value="1"/>
</dbReference>
<evidence type="ECO:0000256" key="2">
    <source>
        <dbReference type="ARBA" id="ARBA00022679"/>
    </source>
</evidence>
<dbReference type="GO" id="GO:0008270">
    <property type="term" value="F:zinc ion binding"/>
    <property type="evidence" value="ECO:0007669"/>
    <property type="project" value="InterPro"/>
</dbReference>
<dbReference type="InterPro" id="IPR010737">
    <property type="entry name" value="4-carb_acid_sugar_kinase_N"/>
</dbReference>
<keyword evidence="3" id="KW-0547">Nucleotide-binding</keyword>
<dbReference type="TAIR" id="AT1G18270"/>
<dbReference type="eggNOG" id="KOG4153">
    <property type="taxonomic scope" value="Eukaryota"/>
</dbReference>
<dbReference type="PROSITE" id="PS00895">
    <property type="entry name" value="3_HYDROXYISOBUT_DH"/>
    <property type="match status" value="1"/>
</dbReference>
<evidence type="ECO:0000259" key="7">
    <source>
        <dbReference type="Pfam" id="PF03446"/>
    </source>
</evidence>
<evidence type="ECO:0000256" key="6">
    <source>
        <dbReference type="ARBA" id="ARBA00023277"/>
    </source>
</evidence>
<dbReference type="GO" id="GO:0005634">
    <property type="term" value="C:nucleus"/>
    <property type="evidence" value="ECO:0007005"/>
    <property type="project" value="TAIR"/>
</dbReference>
<protein>
    <submittedName>
        <fullName evidence="12">Ketose-bisphosphate aldolase class-II family protein</fullName>
    </submittedName>
</protein>
<evidence type="ECO:0007829" key="15">
    <source>
        <dbReference type="ProteomicsDB" id="F4IAP5"/>
    </source>
</evidence>
<evidence type="ECO:0000259" key="9">
    <source>
        <dbReference type="Pfam" id="PF14833"/>
    </source>
</evidence>
<evidence type="ECO:0000256" key="5">
    <source>
        <dbReference type="ARBA" id="ARBA00022840"/>
    </source>
</evidence>
<keyword evidence="6" id="KW-0119">Carbohydrate metabolism</keyword>
<name>F4IAP5_ARATH</name>
<sequence length="1393" mass="149430">MSGVVGFVGLDSFSFELASSLLRSGFKVQAFEISTELVEKFIELGGHKCDSPADVGKAAAAVVVVLSHPDQIQDVIFGDEGVMKGLQKDAVLLLSSTISTLQLQKLEKQLTEKREQIFVVDAYVLKGMSELLDGKLMIIASGRSDSITRAQPYLTAMCQNLYTFEGEIGAGSKVKMVNELLEGIHLVAAVEAISLGSQAGVHPWILYDIISNAAGNSWIYKNHIPLLLKDDIEGRFLDVLSQNLAIVEDKAKSLPFPVPLLAVARQQLISGISQMQGDDTATSLAKISEKVLGVGILEAANRELYKPEDLAKEITTQAKPVNRIGFIGLGAMGFGMAAHLLKSNFSVCGYDVYKPTLVRFENAGGLAANSPAEVTKDVDVLVIMVTNEVQAEDVLYGHLGAVEAIPSGATVVLASTVSPAFVSQLERRLENEGKDLKLVDAPVSGGVKRAAMGELTIMASGTDEALKSAGLVLSALSEKLYVIKGGCGAGSGVKMVNQLLAGVHIASAAEAMAFGARLGLNTRKLFNVISNSGGTSWMFENRVPHMLDNDYTPYSALDIFVKDLGIVTREGSSRKVPLHISTVAHQLFLAGSAAGWGRIDDAGVVKVYETLAGIKVEGRLPVLKKQDLLKSLPAEWPSDPTTDIHRLNMGNSKTLVVLDDDPTGTQTVHDVEVLTEWSVESISEQFRKKPACFFILTNSRSLSPEKASELIKDICSNLCAASKEVGNADYTIVLRGDSTLRGHFPQEADAAVSILGEMDAWIICPFFLQGGRYTIDDVHYVADSDRLVPAGETEFAKDASFGYKSSNLREWVEEKTAGVIPANSVQSISIQLLRKGGPDAVCEFLCSLKKVNFSKQISRRLLDVAFRELLGSTCIVNAASERDMAVFAAGMIQAELKGRSFLCRTAASFVSALIGIIPKDPVLPKDFESNKESSGALIVVGSYVPKTTKQVEELQSQHNQNLRSIEISVEKVALKSSEVRDEEIRRAVEMADAFLRAGRETLIMSSRELITGKTSSESLDINSKVSSALVEVVSQISTRPRYILAKGGITSSDTATKALKARRALVIGQALAGVPVWKLGPESRHPGVPYIVFPGNVGNSTALAEVVKSWSVVAGRSTKELLLNAEKGGYAVGAFNVYNLEGIEAVVAAAEEENSPAILQVHPGAFKQGGIPLVSCCISAAEQARVPISVHFDHGTTKHELLEALELGLDSVMVDGSHLSFTENLSYTKSITELARSKNIMVEAELGRLSGTEDGLTVEDYEAKLTNVNQAQEFMETGIDALAVCIGNVHGKYPKSGPNLKLDLLKELHALSSKKGVFLVLHGASGLSENLIKECIENGVRKFNVNTEVRTAYMEALSSGKKTDIVDVMSATKAAMKAVIADKIRLFGSAGKA</sequence>
<dbReference type="InterPro" id="IPR002204">
    <property type="entry name" value="3-OH-isobutyrate_DH-rel_CS"/>
</dbReference>
<dbReference type="SMR" id="F4IAP5"/>
<feature type="domain" description="6-phosphogluconate dehydrogenase NADP-binding" evidence="7">
    <location>
        <begin position="5"/>
        <end position="162"/>
    </location>
</feature>
<feature type="domain" description="Four-carbon acid sugar kinase nucleotide binding" evidence="10">
    <location>
        <begin position="937"/>
        <end position="1103"/>
    </location>
</feature>
<feature type="domain" description="3-hydroxyisobutyrate dehydrogenase-like NAD-binding" evidence="9">
    <location>
        <begin position="169"/>
        <end position="286"/>
    </location>
</feature>
<dbReference type="ProteomicsDB" id="200236"/>
<dbReference type="FunFam" id="3.40.50.720:FF:001045">
    <property type="entry name" value="Ketose-bisphosphate aldolase class-II family protein"/>
    <property type="match status" value="1"/>
</dbReference>
<evidence type="ECO:0000313" key="11">
    <source>
        <dbReference type="Araport" id="AT1G18270"/>
    </source>
</evidence>
<dbReference type="PANTHER" id="PTHR43060:SF17">
    <property type="entry name" value="L-THREONATE DEHYDROGENASE"/>
    <property type="match status" value="1"/>
</dbReference>
<dbReference type="eggNOG" id="KOG0409">
    <property type="taxonomic scope" value="Eukaryota"/>
</dbReference>
<evidence type="ECO:0000313" key="12">
    <source>
        <dbReference type="EMBL" id="AEE29696.1"/>
    </source>
</evidence>
<feature type="domain" description="3-hydroxyisobutyrate dehydrogenase-like NAD-binding" evidence="9">
    <location>
        <begin position="488"/>
        <end position="608"/>
    </location>
</feature>
<dbReference type="GO" id="GO:0016832">
    <property type="term" value="F:aldehyde-lyase activity"/>
    <property type="evidence" value="ECO:0007669"/>
    <property type="project" value="InterPro"/>
</dbReference>
<comment type="similarity">
    <text evidence="1">Belongs to the four-carbon acid sugar kinase family.</text>
</comment>
<dbReference type="CDD" id="cd00947">
    <property type="entry name" value="TBP_aldolase_IIB"/>
    <property type="match status" value="1"/>
</dbReference>
<dbReference type="GO" id="GO:0051287">
    <property type="term" value="F:NAD binding"/>
    <property type="evidence" value="ECO:0007669"/>
    <property type="project" value="InterPro"/>
</dbReference>
<dbReference type="EMBL" id="CP002684">
    <property type="protein sequence ID" value="AEE29696.1"/>
    <property type="molecule type" value="Genomic_DNA"/>
</dbReference>
<dbReference type="InterPro" id="IPR042213">
    <property type="entry name" value="NBD_C_sf"/>
</dbReference>
<dbReference type="Proteomes" id="UP000006548">
    <property type="component" value="Chromosome 1"/>
</dbReference>
<proteinExistence type="evidence at protein level"/>
<dbReference type="GO" id="GO:0016616">
    <property type="term" value="F:oxidoreductase activity, acting on the CH-OH group of donors, NAD or NADP as acceptor"/>
    <property type="evidence" value="ECO:0007669"/>
    <property type="project" value="UniProtKB-ARBA"/>
</dbReference>
<keyword evidence="14 15" id="KW-1267">Proteomics identification</keyword>
<organism evidence="12 13">
    <name type="scientific">Arabidopsis thaliana</name>
    <name type="common">Mouse-ear cress</name>
    <dbReference type="NCBI Taxonomy" id="3702"/>
    <lineage>
        <taxon>Eukaryota</taxon>
        <taxon>Viridiplantae</taxon>
        <taxon>Streptophyta</taxon>
        <taxon>Embryophyta</taxon>
        <taxon>Tracheophyta</taxon>
        <taxon>Spermatophyta</taxon>
        <taxon>Magnoliopsida</taxon>
        <taxon>eudicotyledons</taxon>
        <taxon>Gunneridae</taxon>
        <taxon>Pentapetalae</taxon>
        <taxon>rosids</taxon>
        <taxon>malvids</taxon>
        <taxon>Brassicales</taxon>
        <taxon>Brassicaceae</taxon>
        <taxon>Camelineae</taxon>
        <taxon>Arabidopsis</taxon>
    </lineage>
</organism>
<evidence type="ECO:0000256" key="4">
    <source>
        <dbReference type="ARBA" id="ARBA00022777"/>
    </source>
</evidence>
<gene>
    <name evidence="11 12" type="ordered locus">At1g18270</name>
    <name evidence="12" type="ORF">T10O22.24</name>
    <name evidence="12" type="ORF">T10O22_24</name>
</gene>
<dbReference type="ExpressionAtlas" id="F4IAP5">
    <property type="expression patterns" value="baseline and differential"/>
</dbReference>
<dbReference type="InterPro" id="IPR008927">
    <property type="entry name" value="6-PGluconate_DH-like_C_sf"/>
</dbReference>
<dbReference type="InterPro" id="IPR037051">
    <property type="entry name" value="4-carb_acid_sugar_kinase_N_sf"/>
</dbReference>
<keyword evidence="5" id="KW-0067">ATP-binding</keyword>
<dbReference type="FunFam" id="3.20.20.70:FF:000304">
    <property type="entry name" value="Ketose-bisphosphate aldolase class-II family protein"/>
    <property type="match status" value="1"/>
</dbReference>
<dbReference type="Gene3D" id="3.40.50.10840">
    <property type="entry name" value="Putative sugar-binding, N-terminal domain"/>
    <property type="match status" value="1"/>
</dbReference>
<dbReference type="InterPro" id="IPR000771">
    <property type="entry name" value="FBA_II"/>
</dbReference>
<dbReference type="SUPFAM" id="SSF142764">
    <property type="entry name" value="YgbK-like"/>
    <property type="match status" value="1"/>
</dbReference>
<feature type="domain" description="6-phosphogluconate dehydrogenase NADP-binding" evidence="7">
    <location>
        <begin position="323"/>
        <end position="482"/>
    </location>
</feature>
<keyword evidence="4" id="KW-0418">Kinase</keyword>
<dbReference type="PaxDb" id="3702-AT1G18270.3"/>
<keyword evidence="13" id="KW-1185">Reference proteome</keyword>
<dbReference type="InParanoid" id="F4IAP5"/>
<evidence type="ECO:0000259" key="10">
    <source>
        <dbReference type="Pfam" id="PF17042"/>
    </source>
</evidence>
<accession>F4IAP5</accession>
<dbReference type="GO" id="GO:0005975">
    <property type="term" value="P:carbohydrate metabolic process"/>
    <property type="evidence" value="ECO:0007669"/>
    <property type="project" value="InterPro"/>
</dbReference>
<dbReference type="SUPFAM" id="SSF51569">
    <property type="entry name" value="Aldolase"/>
    <property type="match status" value="1"/>
</dbReference>
<dbReference type="Pfam" id="PF14833">
    <property type="entry name" value="NAD_binding_11"/>
    <property type="match status" value="2"/>
</dbReference>
<dbReference type="Gene3D" id="3.40.980.20">
    <property type="entry name" value="Four-carbon acid sugar kinase, nucleotide binding domain"/>
    <property type="match status" value="1"/>
</dbReference>
<dbReference type="Pfam" id="PF01116">
    <property type="entry name" value="F_bP_aldolase"/>
    <property type="match status" value="1"/>
</dbReference>
<dbReference type="Gene3D" id="3.40.50.720">
    <property type="entry name" value="NAD(P)-binding Rossmann-like Domain"/>
    <property type="match status" value="2"/>
</dbReference>
<dbReference type="InterPro" id="IPR029154">
    <property type="entry name" value="HIBADH-like_NADP-bd"/>
</dbReference>
<dbReference type="GeneID" id="838407"/>
<dbReference type="Gene3D" id="1.10.1040.10">
    <property type="entry name" value="N-(1-d-carboxylethyl)-l-norvaline Dehydrogenase, domain 2"/>
    <property type="match status" value="2"/>
</dbReference>
<dbReference type="Pfam" id="PF17042">
    <property type="entry name" value="NBD_C"/>
    <property type="match status" value="1"/>
</dbReference>
<dbReference type="SUPFAM" id="SSF51735">
    <property type="entry name" value="NAD(P)-binding Rossmann-fold domains"/>
    <property type="match status" value="2"/>
</dbReference>
<evidence type="ECO:0000313" key="13">
    <source>
        <dbReference type="Proteomes" id="UP000006548"/>
    </source>
</evidence>
<dbReference type="SUPFAM" id="SSF48179">
    <property type="entry name" value="6-phosphogluconate dehydrogenase C-terminal domain-like"/>
    <property type="match status" value="2"/>
</dbReference>
<reference evidence="13" key="2">
    <citation type="journal article" date="2017" name="Plant J.">
        <title>Araport11: a complete reannotation of the Arabidopsis thaliana reference genome.</title>
        <authorList>
            <person name="Cheng C.Y."/>
            <person name="Krishnakumar V."/>
            <person name="Chan A.P."/>
            <person name="Thibaud-Nissen F."/>
            <person name="Schobel S."/>
            <person name="Town C.D."/>
        </authorList>
    </citation>
    <scope>GENOME REANNOTATION</scope>
    <source>
        <strain evidence="13">cv. Columbia</strain>
    </source>
</reference>
<dbReference type="Pfam" id="PF03446">
    <property type="entry name" value="NAD_binding_2"/>
    <property type="match status" value="2"/>
</dbReference>
<dbReference type="STRING" id="3702.F4IAP5"/>